<feature type="transmembrane region" description="Helical" evidence="5">
    <location>
        <begin position="101"/>
        <end position="125"/>
    </location>
</feature>
<dbReference type="InterPro" id="IPR023408">
    <property type="entry name" value="MscS_beta-dom_sf"/>
</dbReference>
<feature type="domain" description="Mechanosensitive ion channel MscS" evidence="6">
    <location>
        <begin position="189"/>
        <end position="257"/>
    </location>
</feature>
<dbReference type="HOGENOM" id="CLU_741745_0_0_3"/>
<keyword evidence="8" id="KW-1185">Reference proteome</keyword>
<dbReference type="OrthoDB" id="450694at2"/>
<dbReference type="Pfam" id="PF00924">
    <property type="entry name" value="MS_channel_2nd"/>
    <property type="match status" value="1"/>
</dbReference>
<dbReference type="eggNOG" id="COG0668">
    <property type="taxonomic scope" value="Bacteria"/>
</dbReference>
<evidence type="ECO:0000313" key="7">
    <source>
        <dbReference type="EMBL" id="AFZ24698.1"/>
    </source>
</evidence>
<evidence type="ECO:0000313" key="8">
    <source>
        <dbReference type="Proteomes" id="UP000010475"/>
    </source>
</evidence>
<comment type="subcellular location">
    <subcellularLocation>
        <location evidence="1">Membrane</location>
    </subcellularLocation>
</comment>
<dbReference type="PATRIC" id="fig|56107.3.peg.2747"/>
<dbReference type="SUPFAM" id="SSF50182">
    <property type="entry name" value="Sm-like ribonucleoproteins"/>
    <property type="match status" value="1"/>
</dbReference>
<dbReference type="Proteomes" id="UP000010475">
    <property type="component" value="Chromosome"/>
</dbReference>
<keyword evidence="3 5" id="KW-1133">Transmembrane helix</keyword>
<protein>
    <submittedName>
        <fullName evidence="7">Small-conductance mechanosensitive channel</fullName>
    </submittedName>
</protein>
<evidence type="ECO:0000256" key="1">
    <source>
        <dbReference type="ARBA" id="ARBA00004370"/>
    </source>
</evidence>
<name>K9WWX1_9NOST</name>
<proteinExistence type="predicted"/>
<dbReference type="Gene3D" id="1.10.287.1260">
    <property type="match status" value="1"/>
</dbReference>
<dbReference type="STRING" id="56107.Cylst_2485"/>
<dbReference type="GO" id="GO:0016020">
    <property type="term" value="C:membrane"/>
    <property type="evidence" value="ECO:0007669"/>
    <property type="project" value="UniProtKB-SubCell"/>
</dbReference>
<dbReference type="RefSeq" id="WP_015207952.1">
    <property type="nucleotide sequence ID" value="NC_019757.1"/>
</dbReference>
<feature type="transmembrane region" description="Helical" evidence="5">
    <location>
        <begin position="21"/>
        <end position="44"/>
    </location>
</feature>
<keyword evidence="4 5" id="KW-0472">Membrane</keyword>
<accession>K9WWX1</accession>
<dbReference type="EMBL" id="CP003642">
    <property type="protein sequence ID" value="AFZ24698.1"/>
    <property type="molecule type" value="Genomic_DNA"/>
</dbReference>
<gene>
    <name evidence="7" type="ORF">Cylst_2485</name>
</gene>
<dbReference type="PANTHER" id="PTHR30566">
    <property type="entry name" value="YNAI-RELATED MECHANOSENSITIVE ION CHANNEL"/>
    <property type="match status" value="1"/>
</dbReference>
<evidence type="ECO:0000256" key="5">
    <source>
        <dbReference type="SAM" id="Phobius"/>
    </source>
</evidence>
<feature type="transmembrane region" description="Helical" evidence="5">
    <location>
        <begin position="171"/>
        <end position="194"/>
    </location>
</feature>
<dbReference type="Gene3D" id="2.30.30.60">
    <property type="match status" value="1"/>
</dbReference>
<dbReference type="GO" id="GO:0055085">
    <property type="term" value="P:transmembrane transport"/>
    <property type="evidence" value="ECO:0007669"/>
    <property type="project" value="InterPro"/>
</dbReference>
<evidence type="ECO:0000256" key="4">
    <source>
        <dbReference type="ARBA" id="ARBA00023136"/>
    </source>
</evidence>
<dbReference type="PANTHER" id="PTHR30566:SF5">
    <property type="entry name" value="MECHANOSENSITIVE ION CHANNEL PROTEIN 1, MITOCHONDRIAL-RELATED"/>
    <property type="match status" value="1"/>
</dbReference>
<evidence type="ECO:0000256" key="2">
    <source>
        <dbReference type="ARBA" id="ARBA00022692"/>
    </source>
</evidence>
<dbReference type="KEGG" id="csg:Cylst_2485"/>
<evidence type="ECO:0000256" key="3">
    <source>
        <dbReference type="ARBA" id="ARBA00022989"/>
    </source>
</evidence>
<sequence length="373" mass="41777">MPEIWNALKNINYSGIPIAKILVIIVILTLTQALRRFLVAGIIKNIERFTNKTETKFDDELIEIIKPSLSWMILISGLWLVKEILAENIGLQLSETITRILNLIVVFIVAYVIYRASSILGQIIANMVLHTDTELDELLRPLMPKIFQSAAIVVITIKVSEIFLGQSAAALVGLLGGAGITIGLLLKDIVYDWFCTLIIYSDNLYKEGDWVGISGIDGFVQIKDIGFRTTSLHLAKWGSILKMPNSRMISGIVENWSQNPGDELKWGLNLILRIDGISAQQTARICDSIQELPKQIPGFSPSCTVRFKKIEQNARVIEIMAFVNDDNLYFTAERELNLAILELLETEGIDFLSVELQANPESYKPSRQTADKN</sequence>
<reference evidence="7 8" key="1">
    <citation type="submission" date="2012-06" db="EMBL/GenBank/DDBJ databases">
        <title>Finished chromosome of genome of Cylindrospermum stagnale PCC 7417.</title>
        <authorList>
            <consortium name="US DOE Joint Genome Institute"/>
            <person name="Gugger M."/>
            <person name="Coursin T."/>
            <person name="Rippka R."/>
            <person name="Tandeau De Marsac N."/>
            <person name="Huntemann M."/>
            <person name="Wei C.-L."/>
            <person name="Han J."/>
            <person name="Detter J.C."/>
            <person name="Han C."/>
            <person name="Tapia R."/>
            <person name="Chen A."/>
            <person name="Kyrpides N."/>
            <person name="Mavromatis K."/>
            <person name="Markowitz V."/>
            <person name="Szeto E."/>
            <person name="Ivanova N."/>
            <person name="Pagani I."/>
            <person name="Pati A."/>
            <person name="Goodwin L."/>
            <person name="Nordberg H.P."/>
            <person name="Cantor M.N."/>
            <person name="Hua S.X."/>
            <person name="Woyke T."/>
            <person name="Kerfeld C.A."/>
        </authorList>
    </citation>
    <scope>NUCLEOTIDE SEQUENCE [LARGE SCALE GENOMIC DNA]</scope>
    <source>
        <strain evidence="7 8">PCC 7417</strain>
    </source>
</reference>
<dbReference type="InterPro" id="IPR006685">
    <property type="entry name" value="MscS_channel_2nd"/>
</dbReference>
<dbReference type="InterPro" id="IPR010920">
    <property type="entry name" value="LSM_dom_sf"/>
</dbReference>
<dbReference type="AlphaFoldDB" id="K9WWX1"/>
<organism evidence="7 8">
    <name type="scientific">Cylindrospermum stagnale PCC 7417</name>
    <dbReference type="NCBI Taxonomy" id="56107"/>
    <lineage>
        <taxon>Bacteria</taxon>
        <taxon>Bacillati</taxon>
        <taxon>Cyanobacteriota</taxon>
        <taxon>Cyanophyceae</taxon>
        <taxon>Nostocales</taxon>
        <taxon>Nostocaceae</taxon>
        <taxon>Cylindrospermum</taxon>
    </lineage>
</organism>
<evidence type="ECO:0000259" key="6">
    <source>
        <dbReference type="Pfam" id="PF00924"/>
    </source>
</evidence>
<keyword evidence="2 5" id="KW-0812">Transmembrane</keyword>